<dbReference type="Proteomes" id="UP000184465">
    <property type="component" value="Unassembled WGS sequence"/>
</dbReference>
<comment type="subcellular location">
    <subcellularLocation>
        <location evidence="3">Cytoplasm</location>
    </subcellularLocation>
    <text evidence="3">Associated with two foci at the outer edges of the nucleoid region in young cells, and at four foci within both cell halves in older cells.</text>
</comment>
<keyword evidence="5" id="KW-1185">Reference proteome</keyword>
<comment type="similarity">
    <text evidence="3">Belongs to the ScpA family.</text>
</comment>
<evidence type="ECO:0000256" key="1">
    <source>
        <dbReference type="ARBA" id="ARBA00022829"/>
    </source>
</evidence>
<keyword evidence="3" id="KW-0132">Cell division</keyword>
<name>A0A1M6JNX8_PARC5</name>
<keyword evidence="3" id="KW-0963">Cytoplasm</keyword>
<comment type="subunit">
    <text evidence="3">Component of a cohesin-like complex composed of ScpA, ScpB and the Smc homodimer, in which ScpA and ScpB bind to the head domain of Smc. The presence of the three proteins is required for the association of the complex with DNA.</text>
</comment>
<dbReference type="STRING" id="1121301.SAMN02745912_00070"/>
<gene>
    <name evidence="3" type="primary">scpA</name>
    <name evidence="4" type="ORF">SAMN02745912_00070</name>
</gene>
<dbReference type="EMBL" id="FRAG01000001">
    <property type="protein sequence ID" value="SHJ48362.1"/>
    <property type="molecule type" value="Genomic_DNA"/>
</dbReference>
<sequence length="250" mass="29920">MDYEVKLEAFEGPFDLLFHLIEKNEIDIYNIPISQITDQYLDYLNQMKYLDMEVASEFLVMAATLLEIKSKTLLPNPVEEQLEFDMQGMDPRRDLVIKLIEYKKYKNIANFLKDREDIYGKVYFKAQDDLEKFVNEDIVEKKELDLKEELLINAVKRVMNKISKLDMNRKKFFRELKRDIYTVEDKISFLKSRIEEEKIIKFHTLFNGECCRLEVVVTFLALLELLKLKIINIRQDKVFDEIYLFPAVEK</sequence>
<dbReference type="RefSeq" id="WP_073146322.1">
    <property type="nucleotide sequence ID" value="NZ_FRAG01000001.1"/>
</dbReference>
<dbReference type="GO" id="GO:0005737">
    <property type="term" value="C:cytoplasm"/>
    <property type="evidence" value="ECO:0007669"/>
    <property type="project" value="UniProtKB-SubCell"/>
</dbReference>
<keyword evidence="1 3" id="KW-0159">Chromosome partition</keyword>
<keyword evidence="3" id="KW-0131">Cell cycle</keyword>
<dbReference type="HAMAP" id="MF_01805">
    <property type="entry name" value="ScpA"/>
    <property type="match status" value="1"/>
</dbReference>
<evidence type="ECO:0000313" key="5">
    <source>
        <dbReference type="Proteomes" id="UP000184465"/>
    </source>
</evidence>
<dbReference type="Gene3D" id="6.10.250.2410">
    <property type="match status" value="1"/>
</dbReference>
<dbReference type="PANTHER" id="PTHR33969:SF2">
    <property type="entry name" value="SEGREGATION AND CONDENSATION PROTEIN A"/>
    <property type="match status" value="1"/>
</dbReference>
<evidence type="ECO:0000313" key="4">
    <source>
        <dbReference type="EMBL" id="SHJ48362.1"/>
    </source>
</evidence>
<dbReference type="GO" id="GO:0006260">
    <property type="term" value="P:DNA replication"/>
    <property type="evidence" value="ECO:0007669"/>
    <property type="project" value="UniProtKB-UniRule"/>
</dbReference>
<evidence type="ECO:0000256" key="3">
    <source>
        <dbReference type="HAMAP-Rule" id="MF_01805"/>
    </source>
</evidence>
<accession>A0A1M6JNX8</accession>
<comment type="function">
    <text evidence="3">Participates in chromosomal partition during cell division. May act via the formation of a condensin-like complex containing Smc and ScpB that pull DNA away from mid-cell into both cell halves.</text>
</comment>
<dbReference type="AlphaFoldDB" id="A0A1M6JNX8"/>
<evidence type="ECO:0000256" key="2">
    <source>
        <dbReference type="ARBA" id="ARBA00044777"/>
    </source>
</evidence>
<dbReference type="Pfam" id="PF02616">
    <property type="entry name" value="SMC_ScpA"/>
    <property type="match status" value="1"/>
</dbReference>
<dbReference type="InterPro" id="IPR003768">
    <property type="entry name" value="ScpA"/>
</dbReference>
<proteinExistence type="inferred from homology"/>
<dbReference type="OrthoDB" id="9811016at2"/>
<protein>
    <recommendedName>
        <fullName evidence="2 3">Segregation and condensation protein A</fullName>
    </recommendedName>
</protein>
<dbReference type="GO" id="GO:0007059">
    <property type="term" value="P:chromosome segregation"/>
    <property type="evidence" value="ECO:0007669"/>
    <property type="project" value="UniProtKB-UniRule"/>
</dbReference>
<reference evidence="4 5" key="1">
    <citation type="submission" date="2016-11" db="EMBL/GenBank/DDBJ databases">
        <authorList>
            <person name="Jaros S."/>
            <person name="Januszkiewicz K."/>
            <person name="Wedrychowicz H."/>
        </authorList>
    </citation>
    <scope>NUCLEOTIDE SEQUENCE [LARGE SCALE GENOMIC DNA]</scope>
    <source>
        <strain evidence="4 5">DSM 15212</strain>
    </source>
</reference>
<dbReference type="Gene3D" id="1.10.10.580">
    <property type="entry name" value="Structural maintenance of chromosome 1. Chain E"/>
    <property type="match status" value="1"/>
</dbReference>
<dbReference type="InterPro" id="IPR023093">
    <property type="entry name" value="ScpA-like_C"/>
</dbReference>
<organism evidence="4 5">
    <name type="scientific">Paramaledivibacter caminithermalis (strain DSM 15212 / CIP 107654 / DViRD3)</name>
    <name type="common">Clostridium caminithermale</name>
    <dbReference type="NCBI Taxonomy" id="1121301"/>
    <lineage>
        <taxon>Bacteria</taxon>
        <taxon>Bacillati</taxon>
        <taxon>Bacillota</taxon>
        <taxon>Clostridia</taxon>
        <taxon>Peptostreptococcales</taxon>
        <taxon>Caminicellaceae</taxon>
        <taxon>Paramaledivibacter</taxon>
    </lineage>
</organism>
<dbReference type="GO" id="GO:0051301">
    <property type="term" value="P:cell division"/>
    <property type="evidence" value="ECO:0007669"/>
    <property type="project" value="UniProtKB-KW"/>
</dbReference>
<dbReference type="PANTHER" id="PTHR33969">
    <property type="entry name" value="SEGREGATION AND CONDENSATION PROTEIN A"/>
    <property type="match status" value="1"/>
</dbReference>